<evidence type="ECO:0008006" key="2">
    <source>
        <dbReference type="Google" id="ProtNLM"/>
    </source>
</evidence>
<proteinExistence type="predicted"/>
<dbReference type="InterPro" id="IPR020915">
    <property type="entry name" value="UPF0311"/>
</dbReference>
<accession>Q02CE6</accession>
<dbReference type="STRING" id="234267.Acid_0258"/>
<dbReference type="HOGENOM" id="CLU_053524_0_0_0"/>
<organism evidence="1">
    <name type="scientific">Solibacter usitatus (strain Ellin6076)</name>
    <dbReference type="NCBI Taxonomy" id="234267"/>
    <lineage>
        <taxon>Bacteria</taxon>
        <taxon>Pseudomonadati</taxon>
        <taxon>Acidobacteriota</taxon>
        <taxon>Terriglobia</taxon>
        <taxon>Bryobacterales</taxon>
        <taxon>Solibacteraceae</taxon>
        <taxon>Candidatus Solibacter</taxon>
    </lineage>
</organism>
<protein>
    <recommendedName>
        <fullName evidence="2">Cellulosome protein dockerin type I</fullName>
    </recommendedName>
</protein>
<dbReference type="KEGG" id="sus:Acid_0258"/>
<reference evidence="1" key="1">
    <citation type="submission" date="2006-10" db="EMBL/GenBank/DDBJ databases">
        <title>Complete sequence of Solibacter usitatus Ellin6076.</title>
        <authorList>
            <consortium name="US DOE Joint Genome Institute"/>
            <person name="Copeland A."/>
            <person name="Lucas S."/>
            <person name="Lapidus A."/>
            <person name="Barry K."/>
            <person name="Detter J.C."/>
            <person name="Glavina del Rio T."/>
            <person name="Hammon N."/>
            <person name="Israni S."/>
            <person name="Dalin E."/>
            <person name="Tice H."/>
            <person name="Pitluck S."/>
            <person name="Thompson L.S."/>
            <person name="Brettin T."/>
            <person name="Bruce D."/>
            <person name="Han C."/>
            <person name="Tapia R."/>
            <person name="Gilna P."/>
            <person name="Schmutz J."/>
            <person name="Larimer F."/>
            <person name="Land M."/>
            <person name="Hauser L."/>
            <person name="Kyrpides N."/>
            <person name="Mikhailova N."/>
            <person name="Janssen P.H."/>
            <person name="Kuske C.R."/>
            <person name="Richardson P."/>
        </authorList>
    </citation>
    <scope>NUCLEOTIDE SEQUENCE</scope>
    <source>
        <strain evidence="1">Ellin6076</strain>
    </source>
</reference>
<dbReference type="InParanoid" id="Q02CE6"/>
<name>Q02CE6_SOLUE</name>
<sequence length="347" mass="36696" precursor="true">MRCDRRTFLLMAGVVAVHGPAVRVANARSVGKVLAPSSSWDCGMPGGIPNPESGELVFEVQMKLDRLATVGKTPFGNRRVAVGLEGTISGPKLTAAVVSGALDFELSLPNGVVEIEEIFVFRTGDGKYIYSRSAGVGADARDIRVVMDFEAPIASSSAWLNAGKYVGRRILDERAKTLAVRVYDVSNVAIPAYSASVVRIVKPSGARPQPWDYRKKGAAEKQGRELIVESVGLSPSQSVGASKRGNRNVIPITGGELSGRITGKVLSGGADYQNLSGPPTIDARYLWQAADGEVIIVRNTGGFGGLVPSFESRVDGPYGYLNSGQYLSSNPAMSNGGVKITMFDSAN</sequence>
<dbReference type="PANTHER" id="PTHR37315">
    <property type="entry name" value="UPF0311 PROTEIN BLR7842"/>
    <property type="match status" value="1"/>
</dbReference>
<dbReference type="EMBL" id="CP000473">
    <property type="protein sequence ID" value="ABJ81270.1"/>
    <property type="molecule type" value="Genomic_DNA"/>
</dbReference>
<dbReference type="Pfam" id="PF11578">
    <property type="entry name" value="DUF3237"/>
    <property type="match status" value="2"/>
</dbReference>
<dbReference type="Gene3D" id="2.40.160.20">
    <property type="match status" value="2"/>
</dbReference>
<dbReference type="PANTHER" id="PTHR37315:SF1">
    <property type="entry name" value="UPF0311 PROTEIN BLR7842"/>
    <property type="match status" value="1"/>
</dbReference>
<dbReference type="AlphaFoldDB" id="Q02CE6"/>
<evidence type="ECO:0000313" key="1">
    <source>
        <dbReference type="EMBL" id="ABJ81270.1"/>
    </source>
</evidence>
<dbReference type="OrthoDB" id="572332at2"/>
<gene>
    <name evidence="1" type="ordered locus">Acid_0258</name>
</gene>